<organism evidence="1 2">
    <name type="scientific">Eumeta variegata</name>
    <name type="common">Bagworm moth</name>
    <name type="synonym">Eumeta japonica</name>
    <dbReference type="NCBI Taxonomy" id="151549"/>
    <lineage>
        <taxon>Eukaryota</taxon>
        <taxon>Metazoa</taxon>
        <taxon>Ecdysozoa</taxon>
        <taxon>Arthropoda</taxon>
        <taxon>Hexapoda</taxon>
        <taxon>Insecta</taxon>
        <taxon>Pterygota</taxon>
        <taxon>Neoptera</taxon>
        <taxon>Endopterygota</taxon>
        <taxon>Lepidoptera</taxon>
        <taxon>Glossata</taxon>
        <taxon>Ditrysia</taxon>
        <taxon>Tineoidea</taxon>
        <taxon>Psychidae</taxon>
        <taxon>Oiketicinae</taxon>
        <taxon>Eumeta</taxon>
    </lineage>
</organism>
<dbReference type="Proteomes" id="UP000299102">
    <property type="component" value="Unassembled WGS sequence"/>
</dbReference>
<proteinExistence type="predicted"/>
<gene>
    <name evidence="1" type="ORF">EVAR_27894_1</name>
</gene>
<name>A0A4C1UWB2_EUMVA</name>
<sequence length="77" mass="8585">MAVIGHRGRAWERKRDLRVVSPRAARPPATRNQITREKILGKGETSQRIGSLSGSALRPRARDCILCFCVCEPPEVC</sequence>
<comment type="caution">
    <text evidence="1">The sequence shown here is derived from an EMBL/GenBank/DDBJ whole genome shotgun (WGS) entry which is preliminary data.</text>
</comment>
<evidence type="ECO:0000313" key="2">
    <source>
        <dbReference type="Proteomes" id="UP000299102"/>
    </source>
</evidence>
<keyword evidence="2" id="KW-1185">Reference proteome</keyword>
<evidence type="ECO:0000313" key="1">
    <source>
        <dbReference type="EMBL" id="GBP30282.1"/>
    </source>
</evidence>
<accession>A0A4C1UWB2</accession>
<protein>
    <submittedName>
        <fullName evidence="1">Uncharacterized protein</fullName>
    </submittedName>
</protein>
<dbReference type="AlphaFoldDB" id="A0A4C1UWB2"/>
<dbReference type="EMBL" id="BGZK01000231">
    <property type="protein sequence ID" value="GBP30282.1"/>
    <property type="molecule type" value="Genomic_DNA"/>
</dbReference>
<reference evidence="1 2" key="1">
    <citation type="journal article" date="2019" name="Commun. Biol.">
        <title>The bagworm genome reveals a unique fibroin gene that provides high tensile strength.</title>
        <authorList>
            <person name="Kono N."/>
            <person name="Nakamura H."/>
            <person name="Ohtoshi R."/>
            <person name="Tomita M."/>
            <person name="Numata K."/>
            <person name="Arakawa K."/>
        </authorList>
    </citation>
    <scope>NUCLEOTIDE SEQUENCE [LARGE SCALE GENOMIC DNA]</scope>
</reference>